<comment type="caution">
    <text evidence="1">The sequence shown here is derived from an EMBL/GenBank/DDBJ whole genome shotgun (WGS) entry which is preliminary data.</text>
</comment>
<organism evidence="1 3">
    <name type="scientific">Formosa algae</name>
    <dbReference type="NCBI Taxonomy" id="225843"/>
    <lineage>
        <taxon>Bacteria</taxon>
        <taxon>Pseudomonadati</taxon>
        <taxon>Bacteroidota</taxon>
        <taxon>Flavobacteriia</taxon>
        <taxon>Flavobacteriales</taxon>
        <taxon>Flavobacteriaceae</taxon>
        <taxon>Formosa</taxon>
    </lineage>
</organism>
<dbReference type="EMBL" id="JAGGJQ010000010">
    <property type="protein sequence ID" value="MBP1841274.1"/>
    <property type="molecule type" value="Genomic_DNA"/>
</dbReference>
<dbReference type="Proteomes" id="UP001231587">
    <property type="component" value="Unassembled WGS sequence"/>
</dbReference>
<gene>
    <name evidence="1" type="ORF">J2Z56_003206</name>
    <name evidence="2" type="ORF">J2Z57_003260</name>
</gene>
<evidence type="ECO:0000313" key="1">
    <source>
        <dbReference type="EMBL" id="MBP1841274.1"/>
    </source>
</evidence>
<dbReference type="EMBL" id="JAUSUU010000011">
    <property type="protein sequence ID" value="MDQ0336803.1"/>
    <property type="molecule type" value="Genomic_DNA"/>
</dbReference>
<evidence type="ECO:0000313" key="4">
    <source>
        <dbReference type="Proteomes" id="UP001231587"/>
    </source>
</evidence>
<evidence type="ECO:0000313" key="2">
    <source>
        <dbReference type="EMBL" id="MDQ0336803.1"/>
    </source>
</evidence>
<dbReference type="Proteomes" id="UP001138672">
    <property type="component" value="Unassembled WGS sequence"/>
</dbReference>
<name>A0A9X0YPH3_9FLAO</name>
<keyword evidence="4" id="KW-1185">Reference proteome</keyword>
<protein>
    <submittedName>
        <fullName evidence="1">Uncharacterized protein</fullName>
    </submittedName>
</protein>
<proteinExistence type="predicted"/>
<evidence type="ECO:0000313" key="3">
    <source>
        <dbReference type="Proteomes" id="UP001138672"/>
    </source>
</evidence>
<sequence>MYSVFLVYFIFLEQTISERGLNNVIIQLFIMDGLFEIIDRY</sequence>
<dbReference type="AlphaFoldDB" id="A0A9X0YPH3"/>
<reference evidence="1" key="1">
    <citation type="submission" date="2021-03" db="EMBL/GenBank/DDBJ databases">
        <title>Genomic Encyclopedia of Type Strains, Phase IV (KMG-IV): sequencing the most valuable type-strain genomes for metagenomic binning, comparative biology and taxonomic classification.</title>
        <authorList>
            <person name="Goeker M."/>
        </authorList>
    </citation>
    <scope>NUCLEOTIDE SEQUENCE</scope>
    <source>
        <strain evidence="1">DSM 15523</strain>
        <strain evidence="2 4">DSM 16476</strain>
    </source>
</reference>
<accession>A0A9X0YPH3</accession>